<evidence type="ECO:0000313" key="1">
    <source>
        <dbReference type="EMBL" id="EGZ12387.1"/>
    </source>
</evidence>
<keyword evidence="2" id="KW-1185">Reference proteome</keyword>
<feature type="non-terminal residue" evidence="1">
    <location>
        <position position="241"/>
    </location>
</feature>
<dbReference type="OMA" id="WILEATC"/>
<protein>
    <recommendedName>
        <fullName evidence="3">Ankyrin repeat protein</fullName>
    </recommendedName>
</protein>
<dbReference type="AlphaFoldDB" id="G4ZWF9"/>
<dbReference type="RefSeq" id="XP_009532720.1">
    <property type="nucleotide sequence ID" value="XM_009534425.1"/>
</dbReference>
<proteinExistence type="predicted"/>
<dbReference type="InParanoid" id="G4ZWF9"/>
<evidence type="ECO:0000313" key="2">
    <source>
        <dbReference type="Proteomes" id="UP000002640"/>
    </source>
</evidence>
<dbReference type="SUPFAM" id="SSF48403">
    <property type="entry name" value="Ankyrin repeat"/>
    <property type="match status" value="1"/>
</dbReference>
<name>G4ZWF9_PHYSP</name>
<dbReference type="InterPro" id="IPR002110">
    <property type="entry name" value="Ankyrin_rpt"/>
</dbReference>
<gene>
    <name evidence="1" type="ORF">PHYSODRAFT_516002</name>
</gene>
<dbReference type="GeneID" id="20659750"/>
<reference evidence="1 2" key="1">
    <citation type="journal article" date="2006" name="Science">
        <title>Phytophthora genome sequences uncover evolutionary origins and mechanisms of pathogenesis.</title>
        <authorList>
            <person name="Tyler B.M."/>
            <person name="Tripathy S."/>
            <person name="Zhang X."/>
            <person name="Dehal P."/>
            <person name="Jiang R.H."/>
            <person name="Aerts A."/>
            <person name="Arredondo F.D."/>
            <person name="Baxter L."/>
            <person name="Bensasson D."/>
            <person name="Beynon J.L."/>
            <person name="Chapman J."/>
            <person name="Damasceno C.M."/>
            <person name="Dorrance A.E."/>
            <person name="Dou D."/>
            <person name="Dickerman A.W."/>
            <person name="Dubchak I.L."/>
            <person name="Garbelotto M."/>
            <person name="Gijzen M."/>
            <person name="Gordon S.G."/>
            <person name="Govers F."/>
            <person name="Grunwald N.J."/>
            <person name="Huang W."/>
            <person name="Ivors K.L."/>
            <person name="Jones R.W."/>
            <person name="Kamoun S."/>
            <person name="Krampis K."/>
            <person name="Lamour K.H."/>
            <person name="Lee M.K."/>
            <person name="McDonald W.H."/>
            <person name="Medina M."/>
            <person name="Meijer H.J."/>
            <person name="Nordberg E.K."/>
            <person name="Maclean D.J."/>
            <person name="Ospina-Giraldo M.D."/>
            <person name="Morris P.F."/>
            <person name="Phuntumart V."/>
            <person name="Putnam N.H."/>
            <person name="Rash S."/>
            <person name="Rose J.K."/>
            <person name="Sakihama Y."/>
            <person name="Salamov A.A."/>
            <person name="Savidor A."/>
            <person name="Scheuring C.F."/>
            <person name="Smith B.M."/>
            <person name="Sobral B.W."/>
            <person name="Terry A."/>
            <person name="Torto-Alalibo T.A."/>
            <person name="Win J."/>
            <person name="Xu Z."/>
            <person name="Zhang H."/>
            <person name="Grigoriev I.V."/>
            <person name="Rokhsar D.S."/>
            <person name="Boore J.L."/>
        </authorList>
    </citation>
    <scope>NUCLEOTIDE SEQUENCE [LARGE SCALE GENOMIC DNA]</scope>
    <source>
        <strain evidence="1 2">P6497</strain>
    </source>
</reference>
<dbReference type="Gene3D" id="1.25.40.20">
    <property type="entry name" value="Ankyrin repeat-containing domain"/>
    <property type="match status" value="1"/>
</dbReference>
<dbReference type="SMR" id="G4ZWF9"/>
<accession>G4ZWF9</accession>
<sequence>MTLTRSRSSDPDSSVHTLIVTAIKNASLEALTWILEATCPATKHLTDAESVECIYIAAKHPGDVYAKMTLLLLENHFNPGRLSGDGMGTPLLHRAACFSNTLLACRIMTMLLERSDCDVNALDAFGNTAVSYALASGCLDNACFLIQNLKCRLEAEYEGQACFYYVLHFLPSFAPRLIIRELLMLKRERAFLHCDADYKTCGCKSYELVQNNGSLCGFCGHEASSHGMMPLPSWLRDQYDT</sequence>
<dbReference type="KEGG" id="psoj:PHYSODRAFT_516002"/>
<dbReference type="Pfam" id="PF12796">
    <property type="entry name" value="Ank_2"/>
    <property type="match status" value="1"/>
</dbReference>
<dbReference type="EMBL" id="JH159157">
    <property type="protein sequence ID" value="EGZ12387.1"/>
    <property type="molecule type" value="Genomic_DNA"/>
</dbReference>
<dbReference type="Proteomes" id="UP000002640">
    <property type="component" value="Unassembled WGS sequence"/>
</dbReference>
<evidence type="ECO:0008006" key="3">
    <source>
        <dbReference type="Google" id="ProtNLM"/>
    </source>
</evidence>
<dbReference type="InterPro" id="IPR036770">
    <property type="entry name" value="Ankyrin_rpt-contain_sf"/>
</dbReference>
<organism evidence="1 2">
    <name type="scientific">Phytophthora sojae (strain P6497)</name>
    <name type="common">Soybean stem and root rot agent</name>
    <name type="synonym">Phytophthora megasperma f. sp. glycines</name>
    <dbReference type="NCBI Taxonomy" id="1094619"/>
    <lineage>
        <taxon>Eukaryota</taxon>
        <taxon>Sar</taxon>
        <taxon>Stramenopiles</taxon>
        <taxon>Oomycota</taxon>
        <taxon>Peronosporomycetes</taxon>
        <taxon>Peronosporales</taxon>
        <taxon>Peronosporaceae</taxon>
        <taxon>Phytophthora</taxon>
    </lineage>
</organism>